<protein>
    <submittedName>
        <fullName evidence="2">Uncharacterized protein</fullName>
    </submittedName>
</protein>
<evidence type="ECO:0000313" key="2">
    <source>
        <dbReference type="EMBL" id="KAJ7773732.1"/>
    </source>
</evidence>
<dbReference type="AlphaFoldDB" id="A0AAD7JXH3"/>
<feature type="transmembrane region" description="Helical" evidence="1">
    <location>
        <begin position="64"/>
        <end position="82"/>
    </location>
</feature>
<evidence type="ECO:0000256" key="1">
    <source>
        <dbReference type="SAM" id="Phobius"/>
    </source>
</evidence>
<comment type="caution">
    <text evidence="2">The sequence shown here is derived from an EMBL/GenBank/DDBJ whole genome shotgun (WGS) entry which is preliminary data.</text>
</comment>
<proteinExistence type="predicted"/>
<dbReference type="EMBL" id="JARJLG010000017">
    <property type="protein sequence ID" value="KAJ7773732.1"/>
    <property type="molecule type" value="Genomic_DNA"/>
</dbReference>
<keyword evidence="3" id="KW-1185">Reference proteome</keyword>
<keyword evidence="1" id="KW-0812">Transmembrane</keyword>
<gene>
    <name evidence="2" type="ORF">DFH07DRAFT_767674</name>
</gene>
<organism evidence="2 3">
    <name type="scientific">Mycena maculata</name>
    <dbReference type="NCBI Taxonomy" id="230809"/>
    <lineage>
        <taxon>Eukaryota</taxon>
        <taxon>Fungi</taxon>
        <taxon>Dikarya</taxon>
        <taxon>Basidiomycota</taxon>
        <taxon>Agaricomycotina</taxon>
        <taxon>Agaricomycetes</taxon>
        <taxon>Agaricomycetidae</taxon>
        <taxon>Agaricales</taxon>
        <taxon>Marasmiineae</taxon>
        <taxon>Mycenaceae</taxon>
        <taxon>Mycena</taxon>
    </lineage>
</organism>
<dbReference type="Proteomes" id="UP001215280">
    <property type="component" value="Unassembled WGS sequence"/>
</dbReference>
<reference evidence="2" key="1">
    <citation type="submission" date="2023-03" db="EMBL/GenBank/DDBJ databases">
        <title>Massive genome expansion in bonnet fungi (Mycena s.s.) driven by repeated elements and novel gene families across ecological guilds.</title>
        <authorList>
            <consortium name="Lawrence Berkeley National Laboratory"/>
            <person name="Harder C.B."/>
            <person name="Miyauchi S."/>
            <person name="Viragh M."/>
            <person name="Kuo A."/>
            <person name="Thoen E."/>
            <person name="Andreopoulos B."/>
            <person name="Lu D."/>
            <person name="Skrede I."/>
            <person name="Drula E."/>
            <person name="Henrissat B."/>
            <person name="Morin E."/>
            <person name="Kohler A."/>
            <person name="Barry K."/>
            <person name="LaButti K."/>
            <person name="Morin E."/>
            <person name="Salamov A."/>
            <person name="Lipzen A."/>
            <person name="Mereny Z."/>
            <person name="Hegedus B."/>
            <person name="Baldrian P."/>
            <person name="Stursova M."/>
            <person name="Weitz H."/>
            <person name="Taylor A."/>
            <person name="Grigoriev I.V."/>
            <person name="Nagy L.G."/>
            <person name="Martin F."/>
            <person name="Kauserud H."/>
        </authorList>
    </citation>
    <scope>NUCLEOTIDE SEQUENCE</scope>
    <source>
        <strain evidence="2">CBHHK188m</strain>
    </source>
</reference>
<evidence type="ECO:0000313" key="3">
    <source>
        <dbReference type="Proteomes" id="UP001215280"/>
    </source>
</evidence>
<keyword evidence="1" id="KW-1133">Transmembrane helix</keyword>
<name>A0AAD7JXH3_9AGAR</name>
<sequence length="112" mass="12181">MYSEIRPTIHPVLLEEGATRNTVQRPVSSGAGGESGPRIEIHGRKSAELLIRATNERSTRKARTILVSALVLALGISSVTVGRDAKCAYSRMRFFAARGLRAVQACYVNIKV</sequence>
<keyword evidence="1" id="KW-0472">Membrane</keyword>
<accession>A0AAD7JXH3</accession>